<dbReference type="Pfam" id="PF21522">
    <property type="entry name" value="MreB-like_C"/>
    <property type="match status" value="1"/>
</dbReference>
<gene>
    <name evidence="3" type="ORF">BCP8-2_122</name>
</gene>
<proteinExistence type="predicted"/>
<sequence>MITNKTIRLNPQPDSLSVAALDDGFGDIKYDYNGSPLLIPSFVIPYKPKPKDDFSTGSKLEYIACEVDGKRYVVGDYAIKMGTNVDWIGGENKHTDKRFPIMFKTALARMARGVQERVYTLMMNLPIKNDTAERRKGLMNLVRGTHEISISYDGIEFMPKIITVEDVVIKKQPFGSLCDVMLNNDGEIIDHDVARGFVVLVDVGARTLNILTMDGLEEQPELTTHTNNGMFQAYTAVSQYLESSHGIMVPDGKLPMIMKSKEIRNMDITDLVNQAYENHANTILNVLDKLLIDSYGFVTTVIFTGGGAELMKPHLEEKYKGTNIRTLFLDRYANARGLRKYGIRSAKKQQKKGINIHVGGNSYNG</sequence>
<dbReference type="Pfam" id="PF17989">
    <property type="entry name" value="ALP_N"/>
    <property type="match status" value="1"/>
</dbReference>
<evidence type="ECO:0000259" key="2">
    <source>
        <dbReference type="Pfam" id="PF21522"/>
    </source>
</evidence>
<dbReference type="KEGG" id="vg:24723386"/>
<dbReference type="Proteomes" id="UP000033014">
    <property type="component" value="Segment"/>
</dbReference>
<evidence type="ECO:0000313" key="3">
    <source>
        <dbReference type="EMBL" id="AHJ87160.1"/>
    </source>
</evidence>
<dbReference type="Gene3D" id="3.30.420.40">
    <property type="match status" value="2"/>
</dbReference>
<keyword evidence="4" id="KW-1185">Reference proteome</keyword>
<accession>A0A0E3D9I0</accession>
<protein>
    <submittedName>
        <fullName evidence="3">Putative segregation protein</fullName>
    </submittedName>
</protein>
<dbReference type="EMBL" id="KJ081346">
    <property type="protein sequence ID" value="AHJ87160.1"/>
    <property type="molecule type" value="Genomic_DNA"/>
</dbReference>
<dbReference type="RefSeq" id="YP_009149683.1">
    <property type="nucleotide sequence ID" value="NC_027355.1"/>
</dbReference>
<dbReference type="SUPFAM" id="SSF53067">
    <property type="entry name" value="Actin-like ATPase domain"/>
    <property type="match status" value="2"/>
</dbReference>
<dbReference type="CDD" id="cd24025">
    <property type="entry name" value="ASKHA_NBD_ParM_pCBH-like"/>
    <property type="match status" value="1"/>
</dbReference>
<dbReference type="InterPro" id="IPR043129">
    <property type="entry name" value="ATPase_NBD"/>
</dbReference>
<dbReference type="GeneID" id="24723386"/>
<dbReference type="OrthoDB" id="3507at10239"/>
<reference evidence="4" key="1">
    <citation type="submission" date="2014-01" db="EMBL/GenBank/DDBJ databases">
        <title>Genomic and Proteomic Analysis of Broad Host Range Virulent Bacillus Group Phage BCP8-2 Leading To the Creation of New Genus within Myoviruses.</title>
        <authorList>
            <person name="Bandara N."/>
            <person name="Asare P.T."/>
            <person name="Kim K.P."/>
        </authorList>
    </citation>
    <scope>NUCLEOTIDE SEQUENCE [LARGE SCALE GENOMIC DNA]</scope>
</reference>
<dbReference type="InterPro" id="IPR040607">
    <property type="entry name" value="ALP_N"/>
</dbReference>
<name>A0A0E3D9I0_9CAUD</name>
<dbReference type="InterPro" id="IPR049067">
    <property type="entry name" value="MreB-like_C"/>
</dbReference>
<evidence type="ECO:0000259" key="1">
    <source>
        <dbReference type="Pfam" id="PF17989"/>
    </source>
</evidence>
<feature type="domain" description="Actin homologue MreB-like C-terminal" evidence="2">
    <location>
        <begin position="200"/>
        <end position="317"/>
    </location>
</feature>
<organism evidence="3 4">
    <name type="scientific">Bacillus phage BCP8-2</name>
    <dbReference type="NCBI Taxonomy" id="1129192"/>
    <lineage>
        <taxon>Viruses</taxon>
        <taxon>Duplodnaviria</taxon>
        <taxon>Heunggongvirae</taxon>
        <taxon>Uroviricota</taxon>
        <taxon>Caudoviricetes</taxon>
        <taxon>Herelleviridae</taxon>
        <taxon>Bastillevirinae</taxon>
        <taxon>Caeruleovirus</taxon>
        <taxon>Caeruleovirus BCP82</taxon>
    </lineage>
</organism>
<reference evidence="3 4" key="2">
    <citation type="journal article" date="2015" name="Arch. Virol.">
        <title>Complete genome sequence analysis and identification of putative metallo-beta-lactamase and SpoIIIE homologs in Bacillus cereus group phage BCP8-2, a new member of the proposed Bastille-like group.</title>
        <authorList>
            <person name="Asare P.T."/>
            <person name="Bandara N."/>
            <person name="Jeong T.Y."/>
            <person name="Ryu S."/>
            <person name="Klumpp J."/>
            <person name="Kim K.P."/>
        </authorList>
    </citation>
    <scope>NUCLEOTIDE SEQUENCE [LARGE SCALE GENOMIC DNA]</scope>
    <source>
        <strain evidence="3">BCP8-2</strain>
    </source>
</reference>
<feature type="domain" description="Actin-like protein N-terminal" evidence="1">
    <location>
        <begin position="20"/>
        <end position="175"/>
    </location>
</feature>
<evidence type="ECO:0000313" key="4">
    <source>
        <dbReference type="Proteomes" id="UP000033014"/>
    </source>
</evidence>